<dbReference type="Gene3D" id="2.30.110.10">
    <property type="entry name" value="Electron Transport, Fmn-binding Protein, Chain A"/>
    <property type="match status" value="1"/>
</dbReference>
<dbReference type="GO" id="GO:0016627">
    <property type="term" value="F:oxidoreductase activity, acting on the CH-CH group of donors"/>
    <property type="evidence" value="ECO:0007669"/>
    <property type="project" value="TreeGrafter"/>
</dbReference>
<name>A0A537J579_9BACT</name>
<evidence type="ECO:0000313" key="4">
    <source>
        <dbReference type="EMBL" id="TMI78502.1"/>
    </source>
</evidence>
<sequence length="182" mass="20613">MPSGPRRQAVRGGAAMFTQPMPWEGRSGGLSDGEMAEFLAAPWNGRLATITLERTPHVTPVWYEYHPADRTIEIVARARSAFVRHIQADPHVAFHIADDVHLSHTRVLVEGTATIIEGPVAPHQSPRIRALVAKMVAKYIGPTGTEYAVRTDDRPRYLIRITPHKVTTWTGREWHPRYRRRE</sequence>
<accession>A0A537J579</accession>
<dbReference type="InterPro" id="IPR011576">
    <property type="entry name" value="Pyridox_Oxase_N"/>
</dbReference>
<evidence type="ECO:0000256" key="1">
    <source>
        <dbReference type="ARBA" id="ARBA00023002"/>
    </source>
</evidence>
<dbReference type="GO" id="GO:0005829">
    <property type="term" value="C:cytosol"/>
    <property type="evidence" value="ECO:0007669"/>
    <property type="project" value="TreeGrafter"/>
</dbReference>
<evidence type="ECO:0000256" key="2">
    <source>
        <dbReference type="SAM" id="MobiDB-lite"/>
    </source>
</evidence>
<dbReference type="PANTHER" id="PTHR35176">
    <property type="entry name" value="HEME OXYGENASE HI_0854-RELATED"/>
    <property type="match status" value="1"/>
</dbReference>
<dbReference type="EMBL" id="VBAO01000368">
    <property type="protein sequence ID" value="TMI78502.1"/>
    <property type="molecule type" value="Genomic_DNA"/>
</dbReference>
<protein>
    <recommendedName>
        <fullName evidence="3">Pyridoxamine 5'-phosphate oxidase N-terminal domain-containing protein</fullName>
    </recommendedName>
</protein>
<dbReference type="Pfam" id="PF01243">
    <property type="entry name" value="PNPOx_N"/>
    <property type="match status" value="1"/>
</dbReference>
<dbReference type="AlphaFoldDB" id="A0A537J579"/>
<feature type="domain" description="Pyridoxamine 5'-phosphate oxidase N-terminal" evidence="3">
    <location>
        <begin position="33"/>
        <end position="169"/>
    </location>
</feature>
<evidence type="ECO:0000313" key="5">
    <source>
        <dbReference type="Proteomes" id="UP000320048"/>
    </source>
</evidence>
<dbReference type="GO" id="GO:0070967">
    <property type="term" value="F:coenzyme F420 binding"/>
    <property type="evidence" value="ECO:0007669"/>
    <property type="project" value="TreeGrafter"/>
</dbReference>
<comment type="caution">
    <text evidence="4">The sequence shown here is derived from an EMBL/GenBank/DDBJ whole genome shotgun (WGS) entry which is preliminary data.</text>
</comment>
<organism evidence="4 5">
    <name type="scientific">Candidatus Segetimicrobium genomatis</name>
    <dbReference type="NCBI Taxonomy" id="2569760"/>
    <lineage>
        <taxon>Bacteria</taxon>
        <taxon>Bacillati</taxon>
        <taxon>Candidatus Sysuimicrobiota</taxon>
        <taxon>Candidatus Sysuimicrobiia</taxon>
        <taxon>Candidatus Sysuimicrobiales</taxon>
        <taxon>Candidatus Segetimicrobiaceae</taxon>
        <taxon>Candidatus Segetimicrobium</taxon>
    </lineage>
</organism>
<evidence type="ECO:0000259" key="3">
    <source>
        <dbReference type="Pfam" id="PF01243"/>
    </source>
</evidence>
<dbReference type="InterPro" id="IPR012349">
    <property type="entry name" value="Split_barrel_FMN-bd"/>
</dbReference>
<proteinExistence type="predicted"/>
<dbReference type="Proteomes" id="UP000320048">
    <property type="component" value="Unassembled WGS sequence"/>
</dbReference>
<dbReference type="PANTHER" id="PTHR35176:SF6">
    <property type="entry name" value="HEME OXYGENASE HI_0854-RELATED"/>
    <property type="match status" value="1"/>
</dbReference>
<feature type="region of interest" description="Disordered" evidence="2">
    <location>
        <begin position="1"/>
        <end position="26"/>
    </location>
</feature>
<gene>
    <name evidence="4" type="ORF">E6H04_12330</name>
</gene>
<dbReference type="SUPFAM" id="SSF50475">
    <property type="entry name" value="FMN-binding split barrel"/>
    <property type="match status" value="1"/>
</dbReference>
<keyword evidence="1" id="KW-0560">Oxidoreductase</keyword>
<dbReference type="InterPro" id="IPR052019">
    <property type="entry name" value="F420H2_bilvrd_red/Heme_oxyg"/>
</dbReference>
<reference evidence="4 5" key="1">
    <citation type="journal article" date="2019" name="Nat. Microbiol.">
        <title>Mediterranean grassland soil C-N compound turnover is dependent on rainfall and depth, and is mediated by genomically divergent microorganisms.</title>
        <authorList>
            <person name="Diamond S."/>
            <person name="Andeer P.F."/>
            <person name="Li Z."/>
            <person name="Crits-Christoph A."/>
            <person name="Burstein D."/>
            <person name="Anantharaman K."/>
            <person name="Lane K.R."/>
            <person name="Thomas B.C."/>
            <person name="Pan C."/>
            <person name="Northen T.R."/>
            <person name="Banfield J.F."/>
        </authorList>
    </citation>
    <scope>NUCLEOTIDE SEQUENCE [LARGE SCALE GENOMIC DNA]</scope>
    <source>
        <strain evidence="4">NP_7</strain>
    </source>
</reference>